<evidence type="ECO:0000256" key="2">
    <source>
        <dbReference type="ARBA" id="ARBA00005420"/>
    </source>
</evidence>
<dbReference type="Proteomes" id="UP000030689">
    <property type="component" value="Unassembled WGS sequence"/>
</dbReference>
<dbReference type="PANTHER" id="PTHR12317:SF63">
    <property type="entry name" value="DIACYLGLYCEROL O-ACYLTRANSFERASE 2"/>
    <property type="match status" value="1"/>
</dbReference>
<dbReference type="InterPro" id="IPR007130">
    <property type="entry name" value="DAGAT"/>
</dbReference>
<dbReference type="EMBL" id="KI517441">
    <property type="protein sequence ID" value="ESQ44695.1"/>
    <property type="molecule type" value="Genomic_DNA"/>
</dbReference>
<protein>
    <recommendedName>
        <fullName evidence="13">Diacylglycerol O-acyltransferase</fullName>
    </recommendedName>
</protein>
<evidence type="ECO:0000256" key="7">
    <source>
        <dbReference type="ARBA" id="ARBA00022989"/>
    </source>
</evidence>
<reference evidence="11 12" key="1">
    <citation type="journal article" date="2013" name="Front. Plant Sci.">
        <title>The Reference Genome of the Halophytic Plant Eutrema salsugineum.</title>
        <authorList>
            <person name="Yang R."/>
            <person name="Jarvis D.E."/>
            <person name="Chen H."/>
            <person name="Beilstein M.A."/>
            <person name="Grimwood J."/>
            <person name="Jenkins J."/>
            <person name="Shu S."/>
            <person name="Prochnik S."/>
            <person name="Xin M."/>
            <person name="Ma C."/>
            <person name="Schmutz J."/>
            <person name="Wing R.A."/>
            <person name="Mitchell-Olds T."/>
            <person name="Schumaker K.S."/>
            <person name="Wang X."/>
        </authorList>
    </citation>
    <scope>NUCLEOTIDE SEQUENCE [LARGE SCALE GENOMIC DNA]</scope>
</reference>
<keyword evidence="7" id="KW-1133">Transmembrane helix</keyword>
<dbReference type="Gramene" id="ESQ44695">
    <property type="protein sequence ID" value="ESQ44695"/>
    <property type="gene ID" value="EUTSA_v10003409mg"/>
</dbReference>
<dbReference type="KEGG" id="eus:EUTSA_v10003409mg"/>
<dbReference type="eggNOG" id="KOG0831">
    <property type="taxonomic scope" value="Eukaryota"/>
</dbReference>
<evidence type="ECO:0008006" key="13">
    <source>
        <dbReference type="Google" id="ProtNLM"/>
    </source>
</evidence>
<dbReference type="GO" id="GO:0004144">
    <property type="term" value="F:diacylglycerol O-acyltransferase activity"/>
    <property type="evidence" value="ECO:0007669"/>
    <property type="project" value="TreeGrafter"/>
</dbReference>
<feature type="non-terminal residue" evidence="11">
    <location>
        <position position="1"/>
    </location>
</feature>
<keyword evidence="5" id="KW-0812">Transmembrane</keyword>
<comment type="similarity">
    <text evidence="2">Belongs to the diacylglycerol acyltransferase family.</text>
</comment>
<evidence type="ECO:0000313" key="12">
    <source>
        <dbReference type="Proteomes" id="UP000030689"/>
    </source>
</evidence>
<keyword evidence="3" id="KW-0444">Lipid biosynthesis</keyword>
<dbReference type="AlphaFoldDB" id="V4L302"/>
<dbReference type="PANTHER" id="PTHR12317">
    <property type="entry name" value="DIACYLGLYCEROL O-ACYLTRANSFERASE"/>
    <property type="match status" value="1"/>
</dbReference>
<comment type="subcellular location">
    <subcellularLocation>
        <location evidence="1">Endoplasmic reticulum membrane</location>
        <topology evidence="1">Multi-pass membrane protein</topology>
    </subcellularLocation>
</comment>
<evidence type="ECO:0000256" key="5">
    <source>
        <dbReference type="ARBA" id="ARBA00022692"/>
    </source>
</evidence>
<evidence type="ECO:0000256" key="3">
    <source>
        <dbReference type="ARBA" id="ARBA00022516"/>
    </source>
</evidence>
<proteinExistence type="inferred from homology"/>
<name>V4L302_EUTSA</name>
<keyword evidence="10" id="KW-0012">Acyltransferase</keyword>
<dbReference type="Pfam" id="PF03982">
    <property type="entry name" value="DAGAT"/>
    <property type="match status" value="1"/>
</dbReference>
<gene>
    <name evidence="11" type="ORF">EUTSA_v10003409mg</name>
</gene>
<keyword evidence="8" id="KW-0443">Lipid metabolism</keyword>
<evidence type="ECO:0000256" key="10">
    <source>
        <dbReference type="ARBA" id="ARBA00023315"/>
    </source>
</evidence>
<keyword evidence="6" id="KW-0256">Endoplasmic reticulum</keyword>
<keyword evidence="12" id="KW-1185">Reference proteome</keyword>
<keyword evidence="4" id="KW-0808">Transferase</keyword>
<dbReference type="GO" id="GO:0005789">
    <property type="term" value="C:endoplasmic reticulum membrane"/>
    <property type="evidence" value="ECO:0007669"/>
    <property type="project" value="UniProtKB-SubCell"/>
</dbReference>
<evidence type="ECO:0000256" key="8">
    <source>
        <dbReference type="ARBA" id="ARBA00023098"/>
    </source>
</evidence>
<evidence type="ECO:0000313" key="11">
    <source>
        <dbReference type="EMBL" id="ESQ44695.1"/>
    </source>
</evidence>
<dbReference type="GO" id="GO:0019432">
    <property type="term" value="P:triglyceride biosynthetic process"/>
    <property type="evidence" value="ECO:0007669"/>
    <property type="project" value="TreeGrafter"/>
</dbReference>
<keyword evidence="9" id="KW-0472">Membrane</keyword>
<sequence length="173" mass="20408">LFLVRFLSSSDLLSPRFLFKFVTDFGFQRDFRSVEYVGIEGVIELKRELERSSESHRKFGRRGFAMEHGTLWFQFSALSHLYKWWKPDWKLYLKLSRAIRFTPICFWGVFGSPLPYRQPMDVVVGKPIEVSKTLQPSNEEIAKLHGQFVEALKDLFERHKARVGYSDLQLNIL</sequence>
<dbReference type="STRING" id="72664.V4L302"/>
<evidence type="ECO:0000256" key="1">
    <source>
        <dbReference type="ARBA" id="ARBA00004477"/>
    </source>
</evidence>
<evidence type="ECO:0000256" key="4">
    <source>
        <dbReference type="ARBA" id="ARBA00022679"/>
    </source>
</evidence>
<evidence type="ECO:0000256" key="9">
    <source>
        <dbReference type="ARBA" id="ARBA00023136"/>
    </source>
</evidence>
<accession>V4L302</accession>
<organism evidence="11 12">
    <name type="scientific">Eutrema salsugineum</name>
    <name type="common">Saltwater cress</name>
    <name type="synonym">Sisymbrium salsugineum</name>
    <dbReference type="NCBI Taxonomy" id="72664"/>
    <lineage>
        <taxon>Eukaryota</taxon>
        <taxon>Viridiplantae</taxon>
        <taxon>Streptophyta</taxon>
        <taxon>Embryophyta</taxon>
        <taxon>Tracheophyta</taxon>
        <taxon>Spermatophyta</taxon>
        <taxon>Magnoliopsida</taxon>
        <taxon>eudicotyledons</taxon>
        <taxon>Gunneridae</taxon>
        <taxon>Pentapetalae</taxon>
        <taxon>rosids</taxon>
        <taxon>malvids</taxon>
        <taxon>Brassicales</taxon>
        <taxon>Brassicaceae</taxon>
        <taxon>Eutremeae</taxon>
        <taxon>Eutrema</taxon>
    </lineage>
</organism>
<evidence type="ECO:0000256" key="6">
    <source>
        <dbReference type="ARBA" id="ARBA00022824"/>
    </source>
</evidence>